<proteinExistence type="predicted"/>
<comment type="caution">
    <text evidence="2">The sequence shown here is derived from an EMBL/GenBank/DDBJ whole genome shotgun (WGS) entry which is preliminary data.</text>
</comment>
<feature type="compositionally biased region" description="Acidic residues" evidence="1">
    <location>
        <begin position="37"/>
        <end position="55"/>
    </location>
</feature>
<sequence length="369" mass="41703">MVASKGSPSVSSARSPKKPPKTTPKAKRKATRRPDKDDESENEYDSDALDEDSDDELKSKKKRKRTAEGGNKTRSLKKKKTVDTDDEEFDLQDGQEIIGVVVKAPKTGIVPAGQISKNTFDFLTQLGDPKCNDREWFKLHGRSFSFSRVSFLIFPTDPVFRQAEKEWTDFVEVFTDLLVEVDDQIPPLPPKDVIHRIYRDIRFSNDKTPYKQGFSASFSRSGRKGIFAVFKPGDRSLIAAGSWCPGKNELATIRSNVQRDSTRLRQIISDPTFVKYFGEPKAGARRNIFGREDELKVAPKGIPKTHEDIDLLKCRSFCVSYVFTDAQVLSPDFKTTLSEMATVVRPFVHCLNDMMTVVADAEEEDEDEE</sequence>
<feature type="compositionally biased region" description="Basic residues" evidence="1">
    <location>
        <begin position="15"/>
        <end position="31"/>
    </location>
</feature>
<gene>
    <name evidence="2" type="ORF">DFH07DRAFT_730936</name>
</gene>
<name>A0AAD7K487_9AGAR</name>
<keyword evidence="3" id="KW-1185">Reference proteome</keyword>
<feature type="compositionally biased region" description="Low complexity" evidence="1">
    <location>
        <begin position="1"/>
        <end position="14"/>
    </location>
</feature>
<dbReference type="InterPro" id="IPR012808">
    <property type="entry name" value="CHP02453"/>
</dbReference>
<dbReference type="AlphaFoldDB" id="A0AAD7K487"/>
<evidence type="ECO:0000313" key="3">
    <source>
        <dbReference type="Proteomes" id="UP001215280"/>
    </source>
</evidence>
<feature type="region of interest" description="Disordered" evidence="1">
    <location>
        <begin position="1"/>
        <end position="87"/>
    </location>
</feature>
<dbReference type="Proteomes" id="UP001215280">
    <property type="component" value="Unassembled WGS sequence"/>
</dbReference>
<dbReference type="NCBIfam" id="TIGR02453">
    <property type="entry name" value="TIGR02453 family protein"/>
    <property type="match status" value="1"/>
</dbReference>
<dbReference type="PANTHER" id="PTHR36452:SF1">
    <property type="entry name" value="DUF2461 DOMAIN-CONTAINING PROTEIN"/>
    <property type="match status" value="1"/>
</dbReference>
<dbReference type="PANTHER" id="PTHR36452">
    <property type="entry name" value="CHROMOSOME 12, WHOLE GENOME SHOTGUN SEQUENCE"/>
    <property type="match status" value="1"/>
</dbReference>
<protein>
    <submittedName>
        <fullName evidence="2">Uncharacterized protein</fullName>
    </submittedName>
</protein>
<accession>A0AAD7K487</accession>
<evidence type="ECO:0000313" key="2">
    <source>
        <dbReference type="EMBL" id="KAJ7777917.1"/>
    </source>
</evidence>
<organism evidence="2 3">
    <name type="scientific">Mycena maculata</name>
    <dbReference type="NCBI Taxonomy" id="230809"/>
    <lineage>
        <taxon>Eukaryota</taxon>
        <taxon>Fungi</taxon>
        <taxon>Dikarya</taxon>
        <taxon>Basidiomycota</taxon>
        <taxon>Agaricomycotina</taxon>
        <taxon>Agaricomycetes</taxon>
        <taxon>Agaricomycetidae</taxon>
        <taxon>Agaricales</taxon>
        <taxon>Marasmiineae</taxon>
        <taxon>Mycenaceae</taxon>
        <taxon>Mycena</taxon>
    </lineage>
</organism>
<dbReference type="EMBL" id="JARJLG010000009">
    <property type="protein sequence ID" value="KAJ7777917.1"/>
    <property type="molecule type" value="Genomic_DNA"/>
</dbReference>
<evidence type="ECO:0000256" key="1">
    <source>
        <dbReference type="SAM" id="MobiDB-lite"/>
    </source>
</evidence>
<reference evidence="2" key="1">
    <citation type="submission" date="2023-03" db="EMBL/GenBank/DDBJ databases">
        <title>Massive genome expansion in bonnet fungi (Mycena s.s.) driven by repeated elements and novel gene families across ecological guilds.</title>
        <authorList>
            <consortium name="Lawrence Berkeley National Laboratory"/>
            <person name="Harder C.B."/>
            <person name="Miyauchi S."/>
            <person name="Viragh M."/>
            <person name="Kuo A."/>
            <person name="Thoen E."/>
            <person name="Andreopoulos B."/>
            <person name="Lu D."/>
            <person name="Skrede I."/>
            <person name="Drula E."/>
            <person name="Henrissat B."/>
            <person name="Morin E."/>
            <person name="Kohler A."/>
            <person name="Barry K."/>
            <person name="LaButti K."/>
            <person name="Morin E."/>
            <person name="Salamov A."/>
            <person name="Lipzen A."/>
            <person name="Mereny Z."/>
            <person name="Hegedus B."/>
            <person name="Baldrian P."/>
            <person name="Stursova M."/>
            <person name="Weitz H."/>
            <person name="Taylor A."/>
            <person name="Grigoriev I.V."/>
            <person name="Nagy L.G."/>
            <person name="Martin F."/>
            <person name="Kauserud H."/>
        </authorList>
    </citation>
    <scope>NUCLEOTIDE SEQUENCE</scope>
    <source>
        <strain evidence="2">CBHHK188m</strain>
    </source>
</reference>
<dbReference type="Pfam" id="PF09365">
    <property type="entry name" value="DUF2461"/>
    <property type="match status" value="1"/>
</dbReference>